<reference evidence="7 8" key="1">
    <citation type="submission" date="2024-09" db="EMBL/GenBank/DDBJ databases">
        <title>Chromosome-scale assembly of Riccia fluitans.</title>
        <authorList>
            <person name="Paukszto L."/>
            <person name="Sawicki J."/>
            <person name="Karawczyk K."/>
            <person name="Piernik-Szablinska J."/>
            <person name="Szczecinska M."/>
            <person name="Mazdziarz M."/>
        </authorList>
    </citation>
    <scope>NUCLEOTIDE SEQUENCE [LARGE SCALE GENOMIC DNA]</scope>
    <source>
        <strain evidence="7">Rf_01</strain>
        <tissue evidence="7">Aerial parts of the thallus</tissue>
    </source>
</reference>
<keyword evidence="2 5" id="KW-0479">Metal-binding</keyword>
<keyword evidence="4 5" id="KW-0408">Iron</keyword>
<protein>
    <recommendedName>
        <fullName evidence="9">Cytochrome P450</fullName>
    </recommendedName>
</protein>
<accession>A0ABD1ZQE5</accession>
<dbReference type="PANTHER" id="PTHR24296">
    <property type="entry name" value="CYTOCHROME P450"/>
    <property type="match status" value="1"/>
</dbReference>
<evidence type="ECO:0000256" key="6">
    <source>
        <dbReference type="SAM" id="Phobius"/>
    </source>
</evidence>
<dbReference type="AlphaFoldDB" id="A0ABD1ZQE5"/>
<keyword evidence="6" id="KW-0812">Transmembrane</keyword>
<dbReference type="Pfam" id="PF00067">
    <property type="entry name" value="p450"/>
    <property type="match status" value="2"/>
</dbReference>
<sequence>METLQLLPWYYIAASAALYVCLHRWILQASLRGPKGWPIFGNFIEAFWNFRMGRIYDWALEKMKLYYPTFRVKMFRNSFVLTVDPANIEHILKTNISNYWKGETESTRFFDLLGYGILNSDGELWKRHRKVGSHEFASKILRNYSTQTNKTHALSIIGILDLASRNEKPVNVADLMIRLTFEASCKLVFGLDMGFLDLSLPEAPFRKNFDAVSGGIGDRFIDPFWELKRFLCIGSERKLKEDIHSVNIYVDKLFQDRKAEIQSNKQQKKRDLLSRYIESLEKESFTNNPTKDIKDSVINFLLAGRDSSSVGLSWLIYAISSCPRAEEKIVEELRRMEAEKRAMNLKGGAAEAAAAAAAEELDRDAFDQFPEGEFKDFIRLLDYDTICNKLPYLRAAIHESLRLYPPVPVNYREIIKDDVFPACGTKVKAGETILWSPYILARMEQVWGEDCSEYKPERWLKDGVFQPETNFFKFNTFNGGARLCLGKESVLLQATITIAAIYRFFSLKQMPGEKVRYEFGVTFQMPVEGFHATVHRRSLKC</sequence>
<evidence type="ECO:0000256" key="4">
    <source>
        <dbReference type="ARBA" id="ARBA00023004"/>
    </source>
</evidence>
<dbReference type="PRINTS" id="PR00385">
    <property type="entry name" value="P450"/>
</dbReference>
<keyword evidence="5" id="KW-0349">Heme</keyword>
<keyword evidence="6" id="KW-1133">Transmembrane helix</keyword>
<comment type="similarity">
    <text evidence="1">Belongs to the cytochrome P450 family.</text>
</comment>
<dbReference type="CDD" id="cd11064">
    <property type="entry name" value="CYP86A"/>
    <property type="match status" value="1"/>
</dbReference>
<dbReference type="Gene3D" id="1.10.630.10">
    <property type="entry name" value="Cytochrome P450"/>
    <property type="match status" value="1"/>
</dbReference>
<dbReference type="InterPro" id="IPR036396">
    <property type="entry name" value="Cyt_P450_sf"/>
</dbReference>
<dbReference type="EMBL" id="JBHFFA010000001">
    <property type="protein sequence ID" value="KAL2653135.1"/>
    <property type="molecule type" value="Genomic_DNA"/>
</dbReference>
<name>A0ABD1ZQE5_9MARC</name>
<evidence type="ECO:0008006" key="9">
    <source>
        <dbReference type="Google" id="ProtNLM"/>
    </source>
</evidence>
<keyword evidence="8" id="KW-1185">Reference proteome</keyword>
<dbReference type="PRINTS" id="PR00463">
    <property type="entry name" value="EP450I"/>
</dbReference>
<keyword evidence="6" id="KW-0472">Membrane</keyword>
<comment type="cofactor">
    <cofactor evidence="5">
        <name>heme</name>
        <dbReference type="ChEBI" id="CHEBI:30413"/>
    </cofactor>
</comment>
<dbReference type="GO" id="GO:0046872">
    <property type="term" value="F:metal ion binding"/>
    <property type="evidence" value="ECO:0007669"/>
    <property type="project" value="UniProtKB-KW"/>
</dbReference>
<keyword evidence="3" id="KW-0560">Oxidoreductase</keyword>
<evidence type="ECO:0000256" key="5">
    <source>
        <dbReference type="PIRSR" id="PIRSR602401-1"/>
    </source>
</evidence>
<evidence type="ECO:0000313" key="7">
    <source>
        <dbReference type="EMBL" id="KAL2653135.1"/>
    </source>
</evidence>
<feature type="transmembrane region" description="Helical" evidence="6">
    <location>
        <begin position="6"/>
        <end position="27"/>
    </location>
</feature>
<proteinExistence type="inferred from homology"/>
<evidence type="ECO:0000256" key="3">
    <source>
        <dbReference type="ARBA" id="ARBA00023002"/>
    </source>
</evidence>
<gene>
    <name evidence="7" type="ORF">R1flu_021263</name>
</gene>
<dbReference type="Proteomes" id="UP001605036">
    <property type="component" value="Unassembled WGS sequence"/>
</dbReference>
<comment type="caution">
    <text evidence="7">The sequence shown here is derived from an EMBL/GenBank/DDBJ whole genome shotgun (WGS) entry which is preliminary data.</text>
</comment>
<evidence type="ECO:0000313" key="8">
    <source>
        <dbReference type="Proteomes" id="UP001605036"/>
    </source>
</evidence>
<dbReference type="GO" id="GO:0016491">
    <property type="term" value="F:oxidoreductase activity"/>
    <property type="evidence" value="ECO:0007669"/>
    <property type="project" value="UniProtKB-KW"/>
</dbReference>
<dbReference type="SUPFAM" id="SSF48264">
    <property type="entry name" value="Cytochrome P450"/>
    <property type="match status" value="1"/>
</dbReference>
<dbReference type="InterPro" id="IPR002401">
    <property type="entry name" value="Cyt_P450_E_grp-I"/>
</dbReference>
<dbReference type="InterPro" id="IPR001128">
    <property type="entry name" value="Cyt_P450"/>
</dbReference>
<evidence type="ECO:0000256" key="1">
    <source>
        <dbReference type="ARBA" id="ARBA00010617"/>
    </source>
</evidence>
<organism evidence="7 8">
    <name type="scientific">Riccia fluitans</name>
    <dbReference type="NCBI Taxonomy" id="41844"/>
    <lineage>
        <taxon>Eukaryota</taxon>
        <taxon>Viridiplantae</taxon>
        <taxon>Streptophyta</taxon>
        <taxon>Embryophyta</taxon>
        <taxon>Marchantiophyta</taxon>
        <taxon>Marchantiopsida</taxon>
        <taxon>Marchantiidae</taxon>
        <taxon>Marchantiales</taxon>
        <taxon>Ricciaceae</taxon>
        <taxon>Riccia</taxon>
    </lineage>
</organism>
<feature type="binding site" description="axial binding residue" evidence="5">
    <location>
        <position position="484"/>
    </location>
    <ligand>
        <name>heme</name>
        <dbReference type="ChEBI" id="CHEBI:30413"/>
    </ligand>
    <ligandPart>
        <name>Fe</name>
        <dbReference type="ChEBI" id="CHEBI:18248"/>
    </ligandPart>
</feature>
<evidence type="ECO:0000256" key="2">
    <source>
        <dbReference type="ARBA" id="ARBA00022723"/>
    </source>
</evidence>